<evidence type="ECO:0000259" key="10">
    <source>
        <dbReference type="PROSITE" id="PS50052"/>
    </source>
</evidence>
<keyword evidence="6 9" id="KW-0418">Kinase</keyword>
<dbReference type="EC" id="2.7.4.8" evidence="2 9"/>
<keyword evidence="9" id="KW-0963">Cytoplasm</keyword>
<accession>A0A1T1HBU0</accession>
<proteinExistence type="inferred from homology"/>
<dbReference type="GO" id="GO:0005524">
    <property type="term" value="F:ATP binding"/>
    <property type="evidence" value="ECO:0007669"/>
    <property type="project" value="UniProtKB-UniRule"/>
</dbReference>
<evidence type="ECO:0000256" key="8">
    <source>
        <dbReference type="ARBA" id="ARBA00030128"/>
    </source>
</evidence>
<dbReference type="SMART" id="SM00072">
    <property type="entry name" value="GuKc"/>
    <property type="match status" value="1"/>
</dbReference>
<evidence type="ECO:0000256" key="9">
    <source>
        <dbReference type="HAMAP-Rule" id="MF_00328"/>
    </source>
</evidence>
<dbReference type="CDD" id="cd00071">
    <property type="entry name" value="GMPK"/>
    <property type="match status" value="1"/>
</dbReference>
<protein>
    <recommendedName>
        <fullName evidence="3 9">Guanylate kinase</fullName>
        <ecNumber evidence="2 9">2.7.4.8</ecNumber>
    </recommendedName>
    <alternativeName>
        <fullName evidence="8 9">GMP kinase</fullName>
    </alternativeName>
</protein>
<dbReference type="InterPro" id="IPR027417">
    <property type="entry name" value="P-loop_NTPase"/>
</dbReference>
<dbReference type="NCBIfam" id="TIGR03263">
    <property type="entry name" value="guanyl_kin"/>
    <property type="match status" value="1"/>
</dbReference>
<reference evidence="11" key="1">
    <citation type="submission" date="2017-02" db="EMBL/GenBank/DDBJ databases">
        <title>Draft Genome Sequence of the Salt Water Bacterium Oceanospirillum linum ATCC 11336.</title>
        <authorList>
            <person name="Trachtenberg A.M."/>
            <person name="Carney J.G."/>
            <person name="Linnane J.D."/>
            <person name="Rheaume B.A."/>
            <person name="Pitts N.L."/>
            <person name="Mykles D.L."/>
            <person name="Maclea K.S."/>
        </authorList>
    </citation>
    <scope>NUCLEOTIDE SEQUENCE [LARGE SCALE GENOMIC DNA]</scope>
    <source>
        <strain evidence="11">ATCC 11336</strain>
    </source>
</reference>
<evidence type="ECO:0000256" key="2">
    <source>
        <dbReference type="ARBA" id="ARBA00012961"/>
    </source>
</evidence>
<dbReference type="AlphaFoldDB" id="A0A1T1HBU0"/>
<comment type="caution">
    <text evidence="11">The sequence shown here is derived from an EMBL/GenBank/DDBJ whole genome shotgun (WGS) entry which is preliminary data.</text>
</comment>
<dbReference type="PROSITE" id="PS00856">
    <property type="entry name" value="GUANYLATE_KINASE_1"/>
    <property type="match status" value="1"/>
</dbReference>
<keyword evidence="5 9" id="KW-0547">Nucleotide-binding</keyword>
<evidence type="ECO:0000313" key="11">
    <source>
        <dbReference type="EMBL" id="OOV87328.1"/>
    </source>
</evidence>
<evidence type="ECO:0000256" key="6">
    <source>
        <dbReference type="ARBA" id="ARBA00022777"/>
    </source>
</evidence>
<dbReference type="EMBL" id="MTSD02000003">
    <property type="protein sequence ID" value="OOV87328.1"/>
    <property type="molecule type" value="Genomic_DNA"/>
</dbReference>
<evidence type="ECO:0000256" key="5">
    <source>
        <dbReference type="ARBA" id="ARBA00022741"/>
    </source>
</evidence>
<dbReference type="PROSITE" id="PS50052">
    <property type="entry name" value="GUANYLATE_KINASE_2"/>
    <property type="match status" value="1"/>
</dbReference>
<keyword evidence="4 9" id="KW-0808">Transferase</keyword>
<dbReference type="InterPro" id="IPR020590">
    <property type="entry name" value="Guanylate_kinase_CS"/>
</dbReference>
<comment type="similarity">
    <text evidence="1 9">Belongs to the guanylate kinase family.</text>
</comment>
<dbReference type="PANTHER" id="PTHR23117:SF13">
    <property type="entry name" value="GUANYLATE KINASE"/>
    <property type="match status" value="1"/>
</dbReference>
<dbReference type="SUPFAM" id="SSF52540">
    <property type="entry name" value="P-loop containing nucleoside triphosphate hydrolases"/>
    <property type="match status" value="1"/>
</dbReference>
<gene>
    <name evidence="9" type="primary">gmk</name>
    <name evidence="11" type="ORF">BTA35_0210190</name>
</gene>
<feature type="binding site" evidence="9">
    <location>
        <begin position="24"/>
        <end position="31"/>
    </location>
    <ligand>
        <name>ATP</name>
        <dbReference type="ChEBI" id="CHEBI:30616"/>
    </ligand>
</feature>
<comment type="subcellular location">
    <subcellularLocation>
        <location evidence="9">Cytoplasm</location>
    </subcellularLocation>
</comment>
<evidence type="ECO:0000313" key="12">
    <source>
        <dbReference type="Proteomes" id="UP000190064"/>
    </source>
</evidence>
<dbReference type="InterPro" id="IPR017665">
    <property type="entry name" value="Guanylate_kinase"/>
</dbReference>
<dbReference type="HAMAP" id="MF_00328">
    <property type="entry name" value="Guanylate_kinase"/>
    <property type="match status" value="1"/>
</dbReference>
<dbReference type="GO" id="GO:0005829">
    <property type="term" value="C:cytosol"/>
    <property type="evidence" value="ECO:0007669"/>
    <property type="project" value="TreeGrafter"/>
</dbReference>
<keyword evidence="7 9" id="KW-0067">ATP-binding</keyword>
<evidence type="ECO:0000256" key="7">
    <source>
        <dbReference type="ARBA" id="ARBA00022840"/>
    </source>
</evidence>
<sequence length="217" mass="24313">MPQNIAHNTPEKSHAKGTLYIVSAPSGAGKSSLVTALLEQTRDIKVSVSHTTRAPRPGEEDGVNYNFVTVDQFKELLAEDVFLEYAEVFGNFYGTSRIWLEEQLNAGTDIILEIDWQGAQQVRQLMPESIGIFILPPSKEALQERLDNRGQDSADIIAGRMAQAVSEMSHFDEYHYVIINDRFEVALNELRSVIIAQRQLLNNQKLRQGSLISDLLA</sequence>
<dbReference type="Gene3D" id="3.30.63.10">
    <property type="entry name" value="Guanylate Kinase phosphate binding domain"/>
    <property type="match status" value="1"/>
</dbReference>
<evidence type="ECO:0000256" key="1">
    <source>
        <dbReference type="ARBA" id="ARBA00005790"/>
    </source>
</evidence>
<dbReference type="STRING" id="966.BTA35_0210190"/>
<dbReference type="InterPro" id="IPR008144">
    <property type="entry name" value="Guanylate_kin-like_dom"/>
</dbReference>
<comment type="function">
    <text evidence="9">Essential for recycling GMP and indirectly, cGMP.</text>
</comment>
<dbReference type="FunFam" id="3.30.63.10:FF:000002">
    <property type="entry name" value="Guanylate kinase 1"/>
    <property type="match status" value="1"/>
</dbReference>
<dbReference type="RefSeq" id="WP_078319690.1">
    <property type="nucleotide sequence ID" value="NZ_FXTS01000003.1"/>
</dbReference>
<comment type="catalytic activity">
    <reaction evidence="9">
        <text>GMP + ATP = GDP + ADP</text>
        <dbReference type="Rhea" id="RHEA:20780"/>
        <dbReference type="ChEBI" id="CHEBI:30616"/>
        <dbReference type="ChEBI" id="CHEBI:58115"/>
        <dbReference type="ChEBI" id="CHEBI:58189"/>
        <dbReference type="ChEBI" id="CHEBI:456216"/>
        <dbReference type="EC" id="2.7.4.8"/>
    </reaction>
</comment>
<name>A0A1T1HBU0_OCELI</name>
<organism evidence="11 12">
    <name type="scientific">Oceanospirillum linum</name>
    <dbReference type="NCBI Taxonomy" id="966"/>
    <lineage>
        <taxon>Bacteria</taxon>
        <taxon>Pseudomonadati</taxon>
        <taxon>Pseudomonadota</taxon>
        <taxon>Gammaproteobacteria</taxon>
        <taxon>Oceanospirillales</taxon>
        <taxon>Oceanospirillaceae</taxon>
        <taxon>Oceanospirillum</taxon>
    </lineage>
</organism>
<dbReference type="PANTHER" id="PTHR23117">
    <property type="entry name" value="GUANYLATE KINASE-RELATED"/>
    <property type="match status" value="1"/>
</dbReference>
<dbReference type="GO" id="GO:0004385">
    <property type="term" value="F:GMP kinase activity"/>
    <property type="evidence" value="ECO:0007669"/>
    <property type="project" value="UniProtKB-UniRule"/>
</dbReference>
<feature type="domain" description="Guanylate kinase-like" evidence="10">
    <location>
        <begin position="17"/>
        <end position="195"/>
    </location>
</feature>
<dbReference type="Proteomes" id="UP000190064">
    <property type="component" value="Unassembled WGS sequence"/>
</dbReference>
<keyword evidence="12" id="KW-1185">Reference proteome</keyword>
<evidence type="ECO:0000256" key="3">
    <source>
        <dbReference type="ARBA" id="ARBA00016296"/>
    </source>
</evidence>
<evidence type="ECO:0000256" key="4">
    <source>
        <dbReference type="ARBA" id="ARBA00022679"/>
    </source>
</evidence>
<dbReference type="InterPro" id="IPR008145">
    <property type="entry name" value="GK/Ca_channel_bsu"/>
</dbReference>
<dbReference type="Pfam" id="PF00625">
    <property type="entry name" value="Guanylate_kin"/>
    <property type="match status" value="1"/>
</dbReference>
<dbReference type="Gene3D" id="3.40.50.300">
    <property type="entry name" value="P-loop containing nucleotide triphosphate hydrolases"/>
    <property type="match status" value="2"/>
</dbReference>